<evidence type="ECO:0008006" key="4">
    <source>
        <dbReference type="Google" id="ProtNLM"/>
    </source>
</evidence>
<evidence type="ECO:0000313" key="2">
    <source>
        <dbReference type="EMBL" id="MBB6121383.1"/>
    </source>
</evidence>
<evidence type="ECO:0000313" key="3">
    <source>
        <dbReference type="Proteomes" id="UP000536604"/>
    </source>
</evidence>
<dbReference type="EMBL" id="JACHJO010000010">
    <property type="protein sequence ID" value="MBB6121383.1"/>
    <property type="molecule type" value="Genomic_DNA"/>
</dbReference>
<dbReference type="Proteomes" id="UP000536604">
    <property type="component" value="Unassembled WGS sequence"/>
</dbReference>
<gene>
    <name evidence="2" type="ORF">FHS13_003352</name>
</gene>
<keyword evidence="1" id="KW-1133">Transmembrane helix</keyword>
<sequence length="140" mass="15095">MGTLPDTEDRPMVYRLIGDTALVLHLAFLAYVALGGFLAWYRPAAFWPHLACALYGLGITVIGWTCPLTTVENWARVNAGQAGLPPGGFIDHYLTGVVYPAEHLVAIQVAVGAVIALSWLGLALRLSRHRSARKDSGRIG</sequence>
<name>A0A841IRS7_9ACTN</name>
<dbReference type="Pfam" id="PF10861">
    <property type="entry name" value="DUF2784"/>
    <property type="match status" value="1"/>
</dbReference>
<keyword evidence="1" id="KW-0812">Transmembrane</keyword>
<feature type="transmembrane region" description="Helical" evidence="1">
    <location>
        <begin position="46"/>
        <end position="64"/>
    </location>
</feature>
<reference evidence="2 3" key="1">
    <citation type="submission" date="2020-08" db="EMBL/GenBank/DDBJ databases">
        <title>Genomic Encyclopedia of Type Strains, Phase III (KMG-III): the genomes of soil and plant-associated and newly described type strains.</title>
        <authorList>
            <person name="Whitman W."/>
        </authorList>
    </citation>
    <scope>NUCLEOTIDE SEQUENCE [LARGE SCALE GENOMIC DNA]</scope>
    <source>
        <strain evidence="2 3">CECT 8712</strain>
    </source>
</reference>
<proteinExistence type="predicted"/>
<dbReference type="InterPro" id="IPR021218">
    <property type="entry name" value="DUF2784"/>
</dbReference>
<evidence type="ECO:0000256" key="1">
    <source>
        <dbReference type="SAM" id="Phobius"/>
    </source>
</evidence>
<feature type="transmembrane region" description="Helical" evidence="1">
    <location>
        <begin position="104"/>
        <end position="124"/>
    </location>
</feature>
<dbReference type="AlphaFoldDB" id="A0A841IRS7"/>
<comment type="caution">
    <text evidence="2">The sequence shown here is derived from an EMBL/GenBank/DDBJ whole genome shotgun (WGS) entry which is preliminary data.</text>
</comment>
<feature type="transmembrane region" description="Helical" evidence="1">
    <location>
        <begin position="12"/>
        <end position="34"/>
    </location>
</feature>
<organism evidence="2 3">
    <name type="scientific">Nocardiopsis algeriensis</name>
    <dbReference type="NCBI Taxonomy" id="1478215"/>
    <lineage>
        <taxon>Bacteria</taxon>
        <taxon>Bacillati</taxon>
        <taxon>Actinomycetota</taxon>
        <taxon>Actinomycetes</taxon>
        <taxon>Streptosporangiales</taxon>
        <taxon>Nocardiopsidaceae</taxon>
        <taxon>Nocardiopsis</taxon>
    </lineage>
</organism>
<protein>
    <recommendedName>
        <fullName evidence="4">DUF2784 domain-containing protein</fullName>
    </recommendedName>
</protein>
<keyword evidence="1" id="KW-0472">Membrane</keyword>
<keyword evidence="3" id="KW-1185">Reference proteome</keyword>
<accession>A0A841IRS7</accession>